<sequence length="114" mass="11579">MRIINSNRIVLTALLAASAALGLTACSGSISVNPSVSSADFAKNVKTSLDKQSGLSTTVDCGSKDIDLTESAVVHCDVVGADSPDQHYDAAVTVSGIKGGAYDIAVKVSDQPKP</sequence>
<evidence type="ECO:0000313" key="3">
    <source>
        <dbReference type="Proteomes" id="UP000776164"/>
    </source>
</evidence>
<feature type="signal peptide" evidence="1">
    <location>
        <begin position="1"/>
        <end position="25"/>
    </location>
</feature>
<organism evidence="2 3">
    <name type="scientific">Subtercola frigoramans</name>
    <dbReference type="NCBI Taxonomy" id="120298"/>
    <lineage>
        <taxon>Bacteria</taxon>
        <taxon>Bacillati</taxon>
        <taxon>Actinomycetota</taxon>
        <taxon>Actinomycetes</taxon>
        <taxon>Micrococcales</taxon>
        <taxon>Microbacteriaceae</taxon>
        <taxon>Subtercola</taxon>
    </lineage>
</organism>
<evidence type="ECO:0008006" key="4">
    <source>
        <dbReference type="Google" id="ProtNLM"/>
    </source>
</evidence>
<evidence type="ECO:0000313" key="2">
    <source>
        <dbReference type="EMBL" id="MBM7471925.1"/>
    </source>
</evidence>
<reference evidence="2 3" key="1">
    <citation type="submission" date="2021-01" db="EMBL/GenBank/DDBJ databases">
        <title>Sequencing the genomes of 1000 actinobacteria strains.</title>
        <authorList>
            <person name="Klenk H.-P."/>
        </authorList>
    </citation>
    <scope>NUCLEOTIDE SEQUENCE [LARGE SCALE GENOMIC DNA]</scope>
    <source>
        <strain evidence="2 3">DSM 13057</strain>
    </source>
</reference>
<keyword evidence="3" id="KW-1185">Reference proteome</keyword>
<evidence type="ECO:0000256" key="1">
    <source>
        <dbReference type="SAM" id="SignalP"/>
    </source>
</evidence>
<gene>
    <name evidence="2" type="ORF">JOE66_001559</name>
</gene>
<dbReference type="PROSITE" id="PS51257">
    <property type="entry name" value="PROKAR_LIPOPROTEIN"/>
    <property type="match status" value="1"/>
</dbReference>
<dbReference type="RefSeq" id="WP_205108276.1">
    <property type="nucleotide sequence ID" value="NZ_BAAAHT010000013.1"/>
</dbReference>
<dbReference type="Proteomes" id="UP000776164">
    <property type="component" value="Unassembled WGS sequence"/>
</dbReference>
<comment type="caution">
    <text evidence="2">The sequence shown here is derived from an EMBL/GenBank/DDBJ whole genome shotgun (WGS) entry which is preliminary data.</text>
</comment>
<feature type="chain" id="PRO_5045913079" description="DUF4333 domain-containing protein" evidence="1">
    <location>
        <begin position="26"/>
        <end position="114"/>
    </location>
</feature>
<dbReference type="EMBL" id="JAFBBU010000001">
    <property type="protein sequence ID" value="MBM7471925.1"/>
    <property type="molecule type" value="Genomic_DNA"/>
</dbReference>
<protein>
    <recommendedName>
        <fullName evidence="4">DUF4333 domain-containing protein</fullName>
    </recommendedName>
</protein>
<proteinExistence type="predicted"/>
<name>A0ABS2L497_9MICO</name>
<keyword evidence="1" id="KW-0732">Signal</keyword>
<accession>A0ABS2L497</accession>